<organism evidence="3 4">
    <name type="scientific">Streptomyces evansiae</name>
    <dbReference type="NCBI Taxonomy" id="3075535"/>
    <lineage>
        <taxon>Bacteria</taxon>
        <taxon>Bacillati</taxon>
        <taxon>Actinomycetota</taxon>
        <taxon>Actinomycetes</taxon>
        <taxon>Kitasatosporales</taxon>
        <taxon>Streptomycetaceae</taxon>
        <taxon>Streptomyces</taxon>
    </lineage>
</organism>
<sequence>MSTTPPPAVSGPVVDVHSHLFRHSHDFDATFRAESARAHAGEVDLTVRYEDYAASTPPGTRTVVVGGKARRSGLWVDDAAVAAYAAQHPEQLIGYLAIDPTQPGWREELRYGHQELGLRGIKIMPMYAGFDPADPEYDDLFGYAEEHGLPLLVHTGTTFVSQAPLEYAMPRHLDWVAIRHPELRMVLAHLSHPFEGECVAVVRKHPHVYADISALHYRPFQLWHSLRLVQDYGVWDKLLFGSDYPFTTVNDSIEGLRRIARVPGIPGLDPLDQDAVEALIHRPALDLLGLA</sequence>
<dbReference type="GO" id="GO:0016829">
    <property type="term" value="F:lyase activity"/>
    <property type="evidence" value="ECO:0007669"/>
    <property type="project" value="UniProtKB-KW"/>
</dbReference>
<dbReference type="InterPro" id="IPR032466">
    <property type="entry name" value="Metal_Hydrolase"/>
</dbReference>
<gene>
    <name evidence="3" type="ORF">RM574_05020</name>
</gene>
<protein>
    <submittedName>
        <fullName evidence="3">Amidohydrolase family protein</fullName>
    </submittedName>
</protein>
<dbReference type="EMBL" id="JAVRER010000006">
    <property type="protein sequence ID" value="MDT0414844.1"/>
    <property type="molecule type" value="Genomic_DNA"/>
</dbReference>
<dbReference type="PANTHER" id="PTHR21240">
    <property type="entry name" value="2-AMINO-3-CARBOXYLMUCONATE-6-SEMIALDEHYDE DECARBOXYLASE"/>
    <property type="match status" value="1"/>
</dbReference>
<dbReference type="InterPro" id="IPR006680">
    <property type="entry name" value="Amidohydro-rel"/>
</dbReference>
<reference evidence="4" key="1">
    <citation type="submission" date="2023-07" db="EMBL/GenBank/DDBJ databases">
        <title>30 novel species of actinomycetes from the DSMZ collection.</title>
        <authorList>
            <person name="Nouioui I."/>
        </authorList>
    </citation>
    <scope>NUCLEOTIDE SEQUENCE [LARGE SCALE GENOMIC DNA]</scope>
    <source>
        <strain evidence="4">DSM 41982</strain>
    </source>
</reference>
<dbReference type="AlphaFoldDB" id="A0ABD5E049"/>
<dbReference type="Pfam" id="PF04909">
    <property type="entry name" value="Amidohydro_2"/>
    <property type="match status" value="1"/>
</dbReference>
<dbReference type="InterPro" id="IPR032465">
    <property type="entry name" value="ACMSD"/>
</dbReference>
<evidence type="ECO:0000313" key="3">
    <source>
        <dbReference type="EMBL" id="MDT0414844.1"/>
    </source>
</evidence>
<dbReference type="RefSeq" id="WP_093853365.1">
    <property type="nucleotide sequence ID" value="NZ_JAVRER010000006.1"/>
</dbReference>
<keyword evidence="1" id="KW-0456">Lyase</keyword>
<name>A0ABD5E049_9ACTN</name>
<evidence type="ECO:0000259" key="2">
    <source>
        <dbReference type="Pfam" id="PF04909"/>
    </source>
</evidence>
<dbReference type="Proteomes" id="UP001183607">
    <property type="component" value="Unassembled WGS sequence"/>
</dbReference>
<proteinExistence type="predicted"/>
<comment type="caution">
    <text evidence="3">The sequence shown here is derived from an EMBL/GenBank/DDBJ whole genome shotgun (WGS) entry which is preliminary data.</text>
</comment>
<dbReference type="PANTHER" id="PTHR21240:SF19">
    <property type="entry name" value="CATALYTIC_ HYDROLASE"/>
    <property type="match status" value="1"/>
</dbReference>
<dbReference type="SUPFAM" id="SSF51556">
    <property type="entry name" value="Metallo-dependent hydrolases"/>
    <property type="match status" value="1"/>
</dbReference>
<dbReference type="Gene3D" id="3.20.20.140">
    <property type="entry name" value="Metal-dependent hydrolases"/>
    <property type="match status" value="1"/>
</dbReference>
<accession>A0ABD5E049</accession>
<evidence type="ECO:0000313" key="4">
    <source>
        <dbReference type="Proteomes" id="UP001183607"/>
    </source>
</evidence>
<feature type="domain" description="Amidohydrolase-related" evidence="2">
    <location>
        <begin position="14"/>
        <end position="290"/>
    </location>
</feature>
<evidence type="ECO:0000256" key="1">
    <source>
        <dbReference type="ARBA" id="ARBA00023239"/>
    </source>
</evidence>